<dbReference type="Gene3D" id="1.10.150.240">
    <property type="entry name" value="Putative phosphatase, domain 2"/>
    <property type="match status" value="1"/>
</dbReference>
<organism evidence="1 2">
    <name type="scientific">[Clostridium] cellulosi</name>
    <dbReference type="NCBI Taxonomy" id="29343"/>
    <lineage>
        <taxon>Bacteria</taxon>
        <taxon>Bacillati</taxon>
        <taxon>Bacillota</taxon>
        <taxon>Clostridia</taxon>
        <taxon>Eubacteriales</taxon>
        <taxon>Oscillospiraceae</taxon>
        <taxon>Oscillospiraceae incertae sedis</taxon>
    </lineage>
</organism>
<protein>
    <submittedName>
        <fullName evidence="1">Phosphatase</fullName>
    </submittedName>
</protein>
<dbReference type="KEGG" id="ccel:CCDG5_0154"/>
<dbReference type="GO" id="GO:0016791">
    <property type="term" value="F:phosphatase activity"/>
    <property type="evidence" value="ECO:0007669"/>
    <property type="project" value="TreeGrafter"/>
</dbReference>
<dbReference type="PATRIC" id="fig|29343.3.peg.157"/>
<dbReference type="Proteomes" id="UP000032431">
    <property type="component" value="Chromosome I"/>
</dbReference>
<dbReference type="CDD" id="cd07505">
    <property type="entry name" value="HAD_BPGM-like"/>
    <property type="match status" value="1"/>
</dbReference>
<dbReference type="OrthoDB" id="9797743at2"/>
<dbReference type="SFLD" id="SFLDG01129">
    <property type="entry name" value="C1.5:_HAD__Beta-PGM__Phosphata"/>
    <property type="match status" value="1"/>
</dbReference>
<dbReference type="Pfam" id="PF00702">
    <property type="entry name" value="Hydrolase"/>
    <property type="match status" value="1"/>
</dbReference>
<dbReference type="SFLD" id="SFLDS00003">
    <property type="entry name" value="Haloacid_Dehalogenase"/>
    <property type="match status" value="1"/>
</dbReference>
<name>A0A078KLH5_9FIRM</name>
<sequence>MDLRGIEAAIFDLDGTIADSMEMWDRVDDIFFEAHGLDMPDDYKDAIKAMDFNKAAEYTKRRFNLSLSINEIICEWYQLCENEYANNIELKPHAAEFIKKLSGAGLKIGLATATDADLFIPLLKKFDIFNCFDAYVTTDQAGKDKNSPDVYLLCAEKLKTPPERCIVFEDILVGIKSAKSVGMKVAGVFDNRSACEKEQILKTADYYIHDFGEVADNLIF</sequence>
<dbReference type="InterPro" id="IPR036412">
    <property type="entry name" value="HAD-like_sf"/>
</dbReference>
<dbReference type="PANTHER" id="PTHR18901">
    <property type="entry name" value="2-DEOXYGLUCOSE-6-PHOSPHATE PHOSPHATASE 2"/>
    <property type="match status" value="1"/>
</dbReference>
<dbReference type="InterPro" id="IPR006439">
    <property type="entry name" value="HAD-SF_hydro_IA"/>
</dbReference>
<dbReference type="EMBL" id="LM995447">
    <property type="protein sequence ID" value="CDZ23298.1"/>
    <property type="molecule type" value="Genomic_DNA"/>
</dbReference>
<dbReference type="AlphaFoldDB" id="A0A078KLH5"/>
<dbReference type="Gene3D" id="3.40.50.1000">
    <property type="entry name" value="HAD superfamily/HAD-like"/>
    <property type="match status" value="1"/>
</dbReference>
<dbReference type="NCBIfam" id="TIGR01509">
    <property type="entry name" value="HAD-SF-IA-v3"/>
    <property type="match status" value="1"/>
</dbReference>
<gene>
    <name evidence="1" type="ORF">CCDG5_0154</name>
</gene>
<accession>A0A078KLH5</accession>
<dbReference type="STRING" id="29343.CCDG5_0154"/>
<evidence type="ECO:0000313" key="2">
    <source>
        <dbReference type="Proteomes" id="UP000032431"/>
    </source>
</evidence>
<keyword evidence="2" id="KW-1185">Reference proteome</keyword>
<dbReference type="InterPro" id="IPR023198">
    <property type="entry name" value="PGP-like_dom2"/>
</dbReference>
<dbReference type="HOGENOM" id="CLU_045011_13_1_9"/>
<proteinExistence type="predicted"/>
<evidence type="ECO:0000313" key="1">
    <source>
        <dbReference type="EMBL" id="CDZ23298.1"/>
    </source>
</evidence>
<dbReference type="PANTHER" id="PTHR18901:SF38">
    <property type="entry name" value="PSEUDOURIDINE-5'-PHOSPHATASE"/>
    <property type="match status" value="1"/>
</dbReference>
<dbReference type="SUPFAM" id="SSF56784">
    <property type="entry name" value="HAD-like"/>
    <property type="match status" value="1"/>
</dbReference>
<reference evidence="2" key="1">
    <citation type="submission" date="2014-07" db="EMBL/GenBank/DDBJ databases">
        <authorList>
            <person name="Wibberg D."/>
        </authorList>
    </citation>
    <scope>NUCLEOTIDE SEQUENCE [LARGE SCALE GENOMIC DNA]</scope>
    <source>
        <strain evidence="2">DG5</strain>
    </source>
</reference>
<dbReference type="InterPro" id="IPR023214">
    <property type="entry name" value="HAD_sf"/>
</dbReference>